<dbReference type="EMBL" id="JAGGLG010000025">
    <property type="protein sequence ID" value="MBP2019265.1"/>
    <property type="molecule type" value="Genomic_DNA"/>
</dbReference>
<protein>
    <submittedName>
        <fullName evidence="1">Uncharacterized protein</fullName>
    </submittedName>
</protein>
<evidence type="ECO:0000313" key="2">
    <source>
        <dbReference type="Proteomes" id="UP001519289"/>
    </source>
</evidence>
<keyword evidence="2" id="KW-1185">Reference proteome</keyword>
<gene>
    <name evidence="1" type="ORF">J2Z79_002692</name>
</gene>
<reference evidence="1 2" key="1">
    <citation type="submission" date="2021-03" db="EMBL/GenBank/DDBJ databases">
        <title>Genomic Encyclopedia of Type Strains, Phase IV (KMG-IV): sequencing the most valuable type-strain genomes for metagenomic binning, comparative biology and taxonomic classification.</title>
        <authorList>
            <person name="Goeker M."/>
        </authorList>
    </citation>
    <scope>NUCLEOTIDE SEQUENCE [LARGE SCALE GENOMIC DNA]</scope>
    <source>
        <strain evidence="1 2">DSM 27138</strain>
    </source>
</reference>
<evidence type="ECO:0000313" key="1">
    <source>
        <dbReference type="EMBL" id="MBP2019265.1"/>
    </source>
</evidence>
<name>A0ABS4JUS2_9FIRM</name>
<dbReference type="Proteomes" id="UP001519289">
    <property type="component" value="Unassembled WGS sequence"/>
</dbReference>
<organism evidence="1 2">
    <name type="scientific">Symbiobacterium terraclitae</name>
    <dbReference type="NCBI Taxonomy" id="557451"/>
    <lineage>
        <taxon>Bacteria</taxon>
        <taxon>Bacillati</taxon>
        <taxon>Bacillota</taxon>
        <taxon>Clostridia</taxon>
        <taxon>Eubacteriales</taxon>
        <taxon>Symbiobacteriaceae</taxon>
        <taxon>Symbiobacterium</taxon>
    </lineage>
</organism>
<sequence>MCASAALVLLGCTHAAPPFSGDVPAAWQEQTGAGPAGGLPGWTTFTVEQALDAEGKSFEGVPFTIRFFAFNPELAEAYPHLTECATRFVLPVDP</sequence>
<proteinExistence type="predicted"/>
<accession>A0ABS4JUS2</accession>
<comment type="caution">
    <text evidence="1">The sequence shown here is derived from an EMBL/GenBank/DDBJ whole genome shotgun (WGS) entry which is preliminary data.</text>
</comment>